<proteinExistence type="predicted"/>
<sequence length="98" mass="10833">MQILPQDVVNELNQLLDRDPIGVTKMVTSAFVLDVPLDYANDMIFVGALNKHSEVETGVVGMMNALLTGTGYRIAYEIDIIDGKFSGTIQEFKLIEVQ</sequence>
<keyword evidence="2" id="KW-1185">Reference proteome</keyword>
<evidence type="ECO:0000313" key="2">
    <source>
        <dbReference type="Proteomes" id="UP000222417"/>
    </source>
</evidence>
<reference evidence="1 2" key="1">
    <citation type="submission" date="2016-12" db="EMBL/GenBank/DDBJ databases">
        <title>Providencia rettgeri phage vB-PreS_PR1 - a deep-branching member of the T5-like siphoviruses.</title>
        <authorList>
            <person name="Oliveira H."/>
            <person name="Pinto G."/>
            <person name="Hendrix H."/>
            <person name="Noben J.-P."/>
            <person name="Gawor J."/>
            <person name="Lobocka M."/>
            <person name="Lavigne R."/>
            <person name="Azeredo J."/>
        </authorList>
    </citation>
    <scope>NUCLEOTIDE SEQUENCE [LARGE SCALE GENOMIC DNA]</scope>
</reference>
<evidence type="ECO:0000313" key="1">
    <source>
        <dbReference type="EMBL" id="AQT25317.1"/>
    </source>
</evidence>
<accession>A0A1S6KV42</accession>
<protein>
    <submittedName>
        <fullName evidence="1">Uncharacterized protein</fullName>
    </submittedName>
</protein>
<name>A0A1S6KV42_9CAUD</name>
<dbReference type="EMBL" id="KY363465">
    <property type="protein sequence ID" value="AQT25317.1"/>
    <property type="molecule type" value="Genomic_DNA"/>
</dbReference>
<organism evidence="1 2">
    <name type="scientific">Providencia phage vB_PreS_PR1</name>
    <dbReference type="NCBI Taxonomy" id="1931407"/>
    <lineage>
        <taxon>Viruses</taxon>
        <taxon>Duplodnaviria</taxon>
        <taxon>Heunggongvirae</taxon>
        <taxon>Uroviricota</taxon>
        <taxon>Caudoviricetes</taxon>
        <taxon>Demerecviridae</taxon>
        <taxon>Priunavirus</taxon>
        <taxon>Priunavirus PR1</taxon>
    </lineage>
</organism>
<dbReference type="Proteomes" id="UP000222417">
    <property type="component" value="Segment"/>
</dbReference>
<gene>
    <name evidence="1" type="ORF">PR1_97</name>
</gene>